<name>A0A951PKD4_9CYAN</name>
<protein>
    <submittedName>
        <fullName evidence="1">Uncharacterized protein</fullName>
    </submittedName>
</protein>
<gene>
    <name evidence="1" type="ORF">KME25_10160</name>
</gene>
<proteinExistence type="predicted"/>
<dbReference type="AlphaFoldDB" id="A0A951PKD4"/>
<dbReference type="Proteomes" id="UP000753908">
    <property type="component" value="Unassembled WGS sequence"/>
</dbReference>
<accession>A0A951PKD4</accession>
<comment type="caution">
    <text evidence="1">The sequence shown here is derived from an EMBL/GenBank/DDBJ whole genome shotgun (WGS) entry which is preliminary data.</text>
</comment>
<sequence length="62" mass="7229">MKLYRTHLTSFAGVLGFEVSRYFAINDRACLTRLFFARTGIKPGDFSSAWTSQGIRRRRDPW</sequence>
<evidence type="ECO:0000313" key="1">
    <source>
        <dbReference type="EMBL" id="MBW4544789.1"/>
    </source>
</evidence>
<dbReference type="EMBL" id="JAHHIF010000011">
    <property type="protein sequence ID" value="MBW4544789.1"/>
    <property type="molecule type" value="Genomic_DNA"/>
</dbReference>
<organism evidence="1 2">
    <name type="scientific">Symplocastrum torsivum CPER-KK1</name>
    <dbReference type="NCBI Taxonomy" id="450513"/>
    <lineage>
        <taxon>Bacteria</taxon>
        <taxon>Bacillati</taxon>
        <taxon>Cyanobacteriota</taxon>
        <taxon>Cyanophyceae</taxon>
        <taxon>Oscillatoriophycideae</taxon>
        <taxon>Oscillatoriales</taxon>
        <taxon>Microcoleaceae</taxon>
        <taxon>Symplocastrum</taxon>
    </lineage>
</organism>
<evidence type="ECO:0000313" key="2">
    <source>
        <dbReference type="Proteomes" id="UP000753908"/>
    </source>
</evidence>
<reference evidence="1" key="2">
    <citation type="journal article" date="2022" name="Microbiol. Resour. Announc.">
        <title>Metagenome Sequencing to Explore Phylogenomics of Terrestrial Cyanobacteria.</title>
        <authorList>
            <person name="Ward R.D."/>
            <person name="Stajich J.E."/>
            <person name="Johansen J.R."/>
            <person name="Huntemann M."/>
            <person name="Clum A."/>
            <person name="Foster B."/>
            <person name="Foster B."/>
            <person name="Roux S."/>
            <person name="Palaniappan K."/>
            <person name="Varghese N."/>
            <person name="Mukherjee S."/>
            <person name="Reddy T.B.K."/>
            <person name="Daum C."/>
            <person name="Copeland A."/>
            <person name="Chen I.A."/>
            <person name="Ivanova N.N."/>
            <person name="Kyrpides N.C."/>
            <person name="Shapiro N."/>
            <person name="Eloe-Fadrosh E.A."/>
            <person name="Pietrasiak N."/>
        </authorList>
    </citation>
    <scope>NUCLEOTIDE SEQUENCE</scope>
    <source>
        <strain evidence="1">CPER-KK1</strain>
    </source>
</reference>
<reference evidence="1" key="1">
    <citation type="submission" date="2021-05" db="EMBL/GenBank/DDBJ databases">
        <authorList>
            <person name="Pietrasiak N."/>
            <person name="Ward R."/>
            <person name="Stajich J.E."/>
            <person name="Kurbessoian T."/>
        </authorList>
    </citation>
    <scope>NUCLEOTIDE SEQUENCE</scope>
    <source>
        <strain evidence="1">CPER-KK1</strain>
    </source>
</reference>